<feature type="transmembrane region" description="Helical" evidence="9">
    <location>
        <begin position="425"/>
        <end position="447"/>
    </location>
</feature>
<dbReference type="Gene3D" id="3.30.1360.200">
    <property type="match status" value="1"/>
</dbReference>
<organism evidence="13 14">
    <name type="scientific">Kosmotoga olearia (strain ATCC BAA-1733 / DSM 21960 / TBF 19.5.1)</name>
    <dbReference type="NCBI Taxonomy" id="521045"/>
    <lineage>
        <taxon>Bacteria</taxon>
        <taxon>Thermotogati</taxon>
        <taxon>Thermotogota</taxon>
        <taxon>Thermotogae</taxon>
        <taxon>Kosmotogales</taxon>
        <taxon>Kosmotogaceae</taxon>
        <taxon>Kosmotoga</taxon>
    </lineage>
</organism>
<dbReference type="GO" id="GO:0005886">
    <property type="term" value="C:plasma membrane"/>
    <property type="evidence" value="ECO:0007669"/>
    <property type="project" value="UniProtKB-SubCell"/>
</dbReference>
<dbReference type="GO" id="GO:0043952">
    <property type="term" value="P:protein transport by the Sec complex"/>
    <property type="evidence" value="ECO:0007669"/>
    <property type="project" value="UniProtKB-UniRule"/>
</dbReference>
<dbReference type="OrthoDB" id="9805019at2"/>
<reference evidence="13 14" key="1">
    <citation type="submission" date="2009-06" db="EMBL/GenBank/DDBJ databases">
        <title>Complete sequence of Thermotogales bacterium TBF 19.5.1.</title>
        <authorList>
            <consortium name="US DOE Joint Genome Institute"/>
            <person name="Lucas S."/>
            <person name="Copeland A."/>
            <person name="Lapidus A."/>
            <person name="Glavina del Rio T."/>
            <person name="Tice H."/>
            <person name="Bruce D."/>
            <person name="Goodwin L."/>
            <person name="Pitluck S."/>
            <person name="Chertkov O."/>
            <person name="Brettin T."/>
            <person name="Detter J.C."/>
            <person name="Han C."/>
            <person name="Schmutz J."/>
            <person name="Larimer F."/>
            <person name="Land M."/>
            <person name="Hauser L."/>
            <person name="Kyrpides N."/>
            <person name="Ovchinnikova G."/>
            <person name="Noll K."/>
        </authorList>
    </citation>
    <scope>NUCLEOTIDE SEQUENCE [LARGE SCALE GENOMIC DNA]</scope>
    <source>
        <strain evidence="14">ATCC BAA-1733 / DSM 21960 / TBF 19.5.1</strain>
    </source>
</reference>
<dbReference type="Proteomes" id="UP000002382">
    <property type="component" value="Chromosome"/>
</dbReference>
<feature type="transmembrane region" description="Helical" evidence="9">
    <location>
        <begin position="453"/>
        <end position="472"/>
    </location>
</feature>
<comment type="function">
    <text evidence="9">Part of the Sec protein translocase complex. Interacts with the SecYEG preprotein conducting channel. SecDF uses the proton motive force (PMF) to complete protein translocation after the ATP-dependent function of SecA.</text>
</comment>
<evidence type="ECO:0000256" key="5">
    <source>
        <dbReference type="ARBA" id="ARBA00022927"/>
    </source>
</evidence>
<name>C5CF36_KOSOT</name>
<keyword evidence="14" id="KW-1185">Reference proteome</keyword>
<protein>
    <recommendedName>
        <fullName evidence="9">Protein translocase subunit SecD</fullName>
    </recommendedName>
</protein>
<proteinExistence type="inferred from homology"/>
<evidence type="ECO:0000313" key="13">
    <source>
        <dbReference type="EMBL" id="ACR80301.1"/>
    </source>
</evidence>
<keyword evidence="5 9" id="KW-0653">Protein transport</keyword>
<dbReference type="AlphaFoldDB" id="C5CF36"/>
<evidence type="ECO:0000259" key="10">
    <source>
        <dbReference type="Pfam" id="PF02355"/>
    </source>
</evidence>
<dbReference type="HAMAP" id="MF_01463_B">
    <property type="entry name" value="SecD_B"/>
    <property type="match status" value="1"/>
</dbReference>
<dbReference type="GO" id="GO:0065002">
    <property type="term" value="P:intracellular protein transmembrane transport"/>
    <property type="evidence" value="ECO:0007669"/>
    <property type="project" value="UniProtKB-UniRule"/>
</dbReference>
<dbReference type="EMBL" id="CP001634">
    <property type="protein sequence ID" value="ACR80301.1"/>
    <property type="molecule type" value="Genomic_DNA"/>
</dbReference>
<evidence type="ECO:0000256" key="1">
    <source>
        <dbReference type="ARBA" id="ARBA00004651"/>
    </source>
</evidence>
<feature type="domain" description="SecDF P1 head subdomain" evidence="12">
    <location>
        <begin position="201"/>
        <end position="308"/>
    </location>
</feature>
<keyword evidence="9" id="KW-0997">Cell inner membrane</keyword>
<dbReference type="InterPro" id="IPR022813">
    <property type="entry name" value="SecD/SecF_arch_bac"/>
</dbReference>
<dbReference type="Pfam" id="PF02355">
    <property type="entry name" value="SecD_SecF_C"/>
    <property type="match status" value="1"/>
</dbReference>
<evidence type="ECO:0000256" key="2">
    <source>
        <dbReference type="ARBA" id="ARBA00022448"/>
    </source>
</evidence>
<evidence type="ECO:0000256" key="9">
    <source>
        <dbReference type="HAMAP-Rule" id="MF_01463"/>
    </source>
</evidence>
<dbReference type="GO" id="GO:0006605">
    <property type="term" value="P:protein targeting"/>
    <property type="evidence" value="ECO:0007669"/>
    <property type="project" value="UniProtKB-UniRule"/>
</dbReference>
<dbReference type="GO" id="GO:0015450">
    <property type="term" value="F:protein-transporting ATPase activity"/>
    <property type="evidence" value="ECO:0007669"/>
    <property type="project" value="InterPro"/>
</dbReference>
<feature type="transmembrane region" description="Helical" evidence="9">
    <location>
        <begin position="359"/>
        <end position="377"/>
    </location>
</feature>
<dbReference type="STRING" id="521045.Kole_1611"/>
<dbReference type="InterPro" id="IPR048631">
    <property type="entry name" value="SecD_1st"/>
</dbReference>
<feature type="transmembrane region" description="Helical" evidence="9">
    <location>
        <begin position="330"/>
        <end position="352"/>
    </location>
</feature>
<comment type="subcellular location">
    <subcellularLocation>
        <location evidence="9">Cell inner membrane</location>
        <topology evidence="9">Multi-pass membrane protein</topology>
    </subcellularLocation>
    <subcellularLocation>
        <location evidence="1">Cell membrane</location>
        <topology evidence="1">Multi-pass membrane protein</topology>
    </subcellularLocation>
</comment>
<reference evidence="13 14" key="2">
    <citation type="journal article" date="2011" name="J. Bacteriol.">
        <title>Genome Sequence of Kosmotoga olearia Strain TBF 19.5.1, a Thermophilic Bacterium with a Wide Growth Temperature Range, Isolated from the Troll B Oil Platform in the North Sea.</title>
        <authorList>
            <person name="Swithers K.S."/>
            <person name="Dipippo J.L."/>
            <person name="Bruce D.C."/>
            <person name="Detter C."/>
            <person name="Tapia R."/>
            <person name="Han S."/>
            <person name="Goodwin L.A."/>
            <person name="Han J."/>
            <person name="Woyke T."/>
            <person name="Pitluck S."/>
            <person name="Pennacchio L."/>
            <person name="Nolan M."/>
            <person name="Mikhailova N."/>
            <person name="Land M.L."/>
            <person name="Nesbo C.L."/>
            <person name="Gogarten J.P."/>
            <person name="Noll K.M."/>
        </authorList>
    </citation>
    <scope>NUCLEOTIDE SEQUENCE [LARGE SCALE GENOMIC DNA]</scope>
    <source>
        <strain evidence="14">ATCC BAA-1733 / DSM 21960 / TBF 19.5.1</strain>
    </source>
</reference>
<dbReference type="NCBIfam" id="TIGR01129">
    <property type="entry name" value="secD"/>
    <property type="match status" value="1"/>
</dbReference>
<dbReference type="KEGG" id="kol:Kole_1611"/>
<evidence type="ECO:0000256" key="7">
    <source>
        <dbReference type="ARBA" id="ARBA00023010"/>
    </source>
</evidence>
<evidence type="ECO:0000259" key="12">
    <source>
        <dbReference type="Pfam" id="PF22599"/>
    </source>
</evidence>
<keyword evidence="6 9" id="KW-1133">Transmembrane helix</keyword>
<dbReference type="FunFam" id="1.20.1640.10:FF:000004">
    <property type="entry name" value="Protein translocase subunit SecD"/>
    <property type="match status" value="1"/>
</dbReference>
<dbReference type="InterPro" id="IPR048634">
    <property type="entry name" value="SecD_SecF_C"/>
</dbReference>
<dbReference type="Pfam" id="PF22599">
    <property type="entry name" value="SecDF_P1_head"/>
    <property type="match status" value="1"/>
</dbReference>
<sequence>MRANQKRLIVVVIVIVLALLPLVIPRGETAGGSFLSLITSNIRLGLDIKGGALLEYALVTDTPKEEQSTIADRVVEVLRKRLDAAGFTEATVEKVVASISFGEEVPSVRVRVQIPGITDIEKAEKLVGQTGKLYFADVLAIETSDATPGMPSGMAYEISKLKLQGVEPFWTKSFHYGKIENGVENRIWYYISPKINIGGRYVELDGSTITDAKALVNPRPQPGQGKFMVSLEFNRDGRDTFRDITASKSGLPENDIKKRLAIVLDDKVIIAPIVSSTISDGKAVIEGLQTIDEAREIAILVSSGNLPVELKPFNKRVLSPTLGKDIITSALWAGLAGLVIIMIYMVLVYGLMGLVADVALLYNSLLLFGMLALTGSILTLPGIAGIILTIGMTVDGNILIFERIKEELRVGKTPENAVDSAFNKVFWTIFDANLTTILAGLVLLYFGTGTVKGFAVTLIIGVLGAMFTNLVASRTMLVGMAGSINAARYVKATGGEGSDKR</sequence>
<gene>
    <name evidence="9" type="primary">secD</name>
    <name evidence="13" type="ordered locus">Kole_1611</name>
</gene>
<keyword evidence="2 9" id="KW-0813">Transport</keyword>
<evidence type="ECO:0000256" key="8">
    <source>
        <dbReference type="ARBA" id="ARBA00023136"/>
    </source>
</evidence>
<dbReference type="Gene3D" id="1.20.1640.10">
    <property type="entry name" value="Multidrug efflux transporter AcrB transmembrane domain"/>
    <property type="match status" value="1"/>
</dbReference>
<dbReference type="eggNOG" id="COG0342">
    <property type="taxonomic scope" value="Bacteria"/>
</dbReference>
<evidence type="ECO:0000259" key="11">
    <source>
        <dbReference type="Pfam" id="PF21760"/>
    </source>
</evidence>
<comment type="caution">
    <text evidence="9">Lacks conserved residue(s) required for the propagation of feature annotation.</text>
</comment>
<dbReference type="HOGENOM" id="CLU_007894_4_2_0"/>
<keyword evidence="7 9" id="KW-0811">Translocation</keyword>
<feature type="domain" description="Protein export membrane protein SecD/SecF C-terminal" evidence="10">
    <location>
        <begin position="314"/>
        <end position="472"/>
    </location>
</feature>
<accession>C5CF36</accession>
<evidence type="ECO:0000256" key="4">
    <source>
        <dbReference type="ARBA" id="ARBA00022692"/>
    </source>
</evidence>
<dbReference type="InterPro" id="IPR055344">
    <property type="entry name" value="SecD_SecF_C_bact"/>
</dbReference>
<comment type="similarity">
    <text evidence="9">Belongs to the SecD/SecF family. SecD subfamily.</text>
</comment>
<dbReference type="RefSeq" id="WP_015868946.1">
    <property type="nucleotide sequence ID" value="NC_012785.1"/>
</dbReference>
<dbReference type="Gene3D" id="3.30.70.3220">
    <property type="match status" value="1"/>
</dbReference>
<comment type="subunit">
    <text evidence="9">Forms a complex with SecF. Part of the essential Sec protein translocation apparatus which comprises SecA, SecYEG and auxiliary proteins SecDF. Other proteins may also be involved.</text>
</comment>
<dbReference type="PANTHER" id="PTHR30081">
    <property type="entry name" value="PROTEIN-EXPORT MEMBRANE PROTEIN SEC"/>
    <property type="match status" value="1"/>
</dbReference>
<keyword evidence="8 9" id="KW-0472">Membrane</keyword>
<dbReference type="SUPFAM" id="SSF82866">
    <property type="entry name" value="Multidrug efflux transporter AcrB transmembrane domain"/>
    <property type="match status" value="1"/>
</dbReference>
<evidence type="ECO:0000256" key="3">
    <source>
        <dbReference type="ARBA" id="ARBA00022475"/>
    </source>
</evidence>
<feature type="domain" description="Protein translocase subunit SecDF P1" evidence="11">
    <location>
        <begin position="72"/>
        <end position="138"/>
    </location>
</feature>
<dbReference type="PANTHER" id="PTHR30081:SF1">
    <property type="entry name" value="PROTEIN TRANSLOCASE SUBUNIT SECD"/>
    <property type="match status" value="1"/>
</dbReference>
<evidence type="ECO:0000313" key="14">
    <source>
        <dbReference type="Proteomes" id="UP000002382"/>
    </source>
</evidence>
<dbReference type="InterPro" id="IPR054384">
    <property type="entry name" value="SecDF_P1_head"/>
</dbReference>
<evidence type="ECO:0000256" key="6">
    <source>
        <dbReference type="ARBA" id="ARBA00022989"/>
    </source>
</evidence>
<keyword evidence="3 9" id="KW-1003">Cell membrane</keyword>
<dbReference type="NCBIfam" id="TIGR00916">
    <property type="entry name" value="2A0604s01"/>
    <property type="match status" value="1"/>
</dbReference>
<keyword evidence="4 9" id="KW-0812">Transmembrane</keyword>
<dbReference type="Pfam" id="PF21760">
    <property type="entry name" value="SecD_1st"/>
    <property type="match status" value="1"/>
</dbReference>
<dbReference type="InterPro" id="IPR005791">
    <property type="entry name" value="SecD"/>
</dbReference>